<gene>
    <name evidence="16" type="ORF">UCRPA7_5444</name>
</gene>
<evidence type="ECO:0000256" key="2">
    <source>
        <dbReference type="ARBA" id="ARBA00008834"/>
    </source>
</evidence>
<keyword evidence="17" id="KW-1185">Reference proteome</keyword>
<dbReference type="GO" id="GO:0005576">
    <property type="term" value="C:extracellular region"/>
    <property type="evidence" value="ECO:0007669"/>
    <property type="project" value="UniProtKB-SubCell"/>
</dbReference>
<feature type="signal peptide" evidence="15">
    <location>
        <begin position="1"/>
        <end position="20"/>
    </location>
</feature>
<dbReference type="GO" id="GO:0004650">
    <property type="term" value="F:polygalacturonase activity"/>
    <property type="evidence" value="ECO:0007669"/>
    <property type="project" value="InterPro"/>
</dbReference>
<dbReference type="GO" id="GO:0071555">
    <property type="term" value="P:cell wall organization"/>
    <property type="evidence" value="ECO:0007669"/>
    <property type="project" value="UniProtKB-KW"/>
</dbReference>
<dbReference type="GO" id="GO:0047911">
    <property type="term" value="F:galacturan 1,4-alpha-galacturonidase activity"/>
    <property type="evidence" value="ECO:0007669"/>
    <property type="project" value="UniProtKB-EC"/>
</dbReference>
<dbReference type="KEGG" id="tmn:UCRPA7_5444"/>
<evidence type="ECO:0000256" key="8">
    <source>
        <dbReference type="ARBA" id="ARBA00023180"/>
    </source>
</evidence>
<evidence type="ECO:0000256" key="14">
    <source>
        <dbReference type="RuleBase" id="RU361169"/>
    </source>
</evidence>
<dbReference type="OrthoDB" id="187139at2759"/>
<keyword evidence="9 14" id="KW-0326">Glycosidase</keyword>
<feature type="chain" id="PRO_5004452044" description="galacturonan 1,4-alpha-galacturonidase" evidence="15">
    <location>
        <begin position="21"/>
        <end position="443"/>
    </location>
</feature>
<dbReference type="RefSeq" id="XP_007916182.1">
    <property type="nucleotide sequence ID" value="XM_007917991.1"/>
</dbReference>
<dbReference type="GeneID" id="19326000"/>
<dbReference type="GO" id="GO:0005975">
    <property type="term" value="P:carbohydrate metabolic process"/>
    <property type="evidence" value="ECO:0007669"/>
    <property type="project" value="InterPro"/>
</dbReference>
<sequence>MITKAAYIAVTSLFASSVHAALSPRDGKAPIARPEIKAFPLQPGTPHAVSPARDPLKYCFVKPSCSSDDDGPNILKAFQKCNNGGTVVLDADYTIGSPLDLTFLNSVDVAISGTVNFAGDVDYWIEHTFKYAYQTSSAMWRFGGKDVNIYGGGVGLINGNGQPWYDRFAVNATLLRPILLVIDGLKGGSVSGLKMRNSPNWFNLIANSSDIIVSDIDIRVGSTSSNPAKNTDGWDTFRSDSIVIQNSVINNGDDCVSFKPNSTNIVVQGLQCNGSHGISVGSLGQYVLEYDIVENVYVYNISMSNASDGARIKVWPGIDTDFQPGLSGGGGAGYVKNITYDDLHNTNNDWAIELTQCYGQSNQTLCNMYPSNMTISDVVFKNFYGTTSKKYDPKVGTLICSSPEVCLNIQAHNISITPPSGKTPQWVCTNMDNSLLDINCITT</sequence>
<dbReference type="Proteomes" id="UP000014074">
    <property type="component" value="Unassembled WGS sequence"/>
</dbReference>
<keyword evidence="8" id="KW-0325">Glycoprotein</keyword>
<evidence type="ECO:0000256" key="6">
    <source>
        <dbReference type="ARBA" id="ARBA00022801"/>
    </source>
</evidence>
<dbReference type="Gene3D" id="2.160.20.10">
    <property type="entry name" value="Single-stranded right-handed beta-helix, Pectin lyase-like"/>
    <property type="match status" value="1"/>
</dbReference>
<evidence type="ECO:0000313" key="16">
    <source>
        <dbReference type="EMBL" id="EON99052.1"/>
    </source>
</evidence>
<dbReference type="FunFam" id="2.160.20.10:FF:000027">
    <property type="entry name" value="Probable exopolygalacturonase X"/>
    <property type="match status" value="1"/>
</dbReference>
<dbReference type="PANTHER" id="PTHR31736:SF14">
    <property type="entry name" value="EXOPOLYGALACTURONASE X-1-RELATED"/>
    <property type="match status" value="1"/>
</dbReference>
<evidence type="ECO:0000256" key="9">
    <source>
        <dbReference type="ARBA" id="ARBA00023295"/>
    </source>
</evidence>
<evidence type="ECO:0000256" key="13">
    <source>
        <dbReference type="PROSITE-ProRule" id="PRU10052"/>
    </source>
</evidence>
<dbReference type="PROSITE" id="PS00502">
    <property type="entry name" value="POLYGALACTURONASE"/>
    <property type="match status" value="1"/>
</dbReference>
<keyword evidence="4 15" id="KW-0732">Signal</keyword>
<dbReference type="Pfam" id="PF00295">
    <property type="entry name" value="Glyco_hydro_28"/>
    <property type="match status" value="1"/>
</dbReference>
<dbReference type="SUPFAM" id="SSF51126">
    <property type="entry name" value="Pectin lyase-like"/>
    <property type="match status" value="1"/>
</dbReference>
<protein>
    <recommendedName>
        <fullName evidence="11">galacturonan 1,4-alpha-galacturonidase</fullName>
        <ecNumber evidence="11">3.2.1.67</ecNumber>
    </recommendedName>
</protein>
<organism evidence="16 17">
    <name type="scientific">Phaeoacremonium minimum (strain UCR-PA7)</name>
    <name type="common">Esca disease fungus</name>
    <name type="synonym">Togninia minima</name>
    <dbReference type="NCBI Taxonomy" id="1286976"/>
    <lineage>
        <taxon>Eukaryota</taxon>
        <taxon>Fungi</taxon>
        <taxon>Dikarya</taxon>
        <taxon>Ascomycota</taxon>
        <taxon>Pezizomycotina</taxon>
        <taxon>Sordariomycetes</taxon>
        <taxon>Sordariomycetidae</taxon>
        <taxon>Togniniales</taxon>
        <taxon>Togniniaceae</taxon>
        <taxon>Phaeoacremonium</taxon>
    </lineage>
</organism>
<feature type="active site" evidence="13">
    <location>
        <position position="276"/>
    </location>
</feature>
<dbReference type="HOGENOM" id="CLU_016031_1_0_1"/>
<comment type="similarity">
    <text evidence="2 14">Belongs to the glycosyl hydrolase 28 family.</text>
</comment>
<dbReference type="InterPro" id="IPR012334">
    <property type="entry name" value="Pectin_lyas_fold"/>
</dbReference>
<evidence type="ECO:0000256" key="7">
    <source>
        <dbReference type="ARBA" id="ARBA00023157"/>
    </source>
</evidence>
<evidence type="ECO:0000256" key="3">
    <source>
        <dbReference type="ARBA" id="ARBA00022525"/>
    </source>
</evidence>
<evidence type="ECO:0000256" key="15">
    <source>
        <dbReference type="SAM" id="SignalP"/>
    </source>
</evidence>
<evidence type="ECO:0000256" key="1">
    <source>
        <dbReference type="ARBA" id="ARBA00004613"/>
    </source>
</evidence>
<dbReference type="PANTHER" id="PTHR31736">
    <property type="match status" value="1"/>
</dbReference>
<dbReference type="InterPro" id="IPR000743">
    <property type="entry name" value="Glyco_hydro_28"/>
</dbReference>
<evidence type="ECO:0000256" key="12">
    <source>
        <dbReference type="ARBA" id="ARBA00048766"/>
    </source>
</evidence>
<proteinExistence type="inferred from homology"/>
<keyword evidence="6 14" id="KW-0378">Hydrolase</keyword>
<comment type="subcellular location">
    <subcellularLocation>
        <location evidence="1">Secreted</location>
    </subcellularLocation>
</comment>
<dbReference type="eggNOG" id="ENOG502QPPR">
    <property type="taxonomic scope" value="Eukaryota"/>
</dbReference>
<dbReference type="EMBL" id="KB933181">
    <property type="protein sequence ID" value="EON99052.1"/>
    <property type="molecule type" value="Genomic_DNA"/>
</dbReference>
<reference evidence="17" key="1">
    <citation type="journal article" date="2013" name="Genome Announc.">
        <title>Draft genome sequence of the ascomycete Phaeoacremonium aleophilum strain UCR-PA7, a causal agent of the esca disease complex in grapevines.</title>
        <authorList>
            <person name="Blanco-Ulate B."/>
            <person name="Rolshausen P."/>
            <person name="Cantu D."/>
        </authorList>
    </citation>
    <scope>NUCLEOTIDE SEQUENCE [LARGE SCALE GENOMIC DNA]</scope>
    <source>
        <strain evidence="17">UCR-PA7</strain>
    </source>
</reference>
<evidence type="ECO:0000256" key="4">
    <source>
        <dbReference type="ARBA" id="ARBA00022729"/>
    </source>
</evidence>
<accession>R8BII6</accession>
<dbReference type="AlphaFoldDB" id="R8BII6"/>
<dbReference type="InterPro" id="IPR011050">
    <property type="entry name" value="Pectin_lyase_fold/virulence"/>
</dbReference>
<keyword evidence="3" id="KW-0964">Secreted</keyword>
<keyword evidence="5" id="KW-0677">Repeat</keyword>
<comment type="catalytic activity">
    <reaction evidence="12">
        <text>[(1-&gt;4)-alpha-D-galacturonosyl](n) + H2O = alpha-D-galacturonate + [(1-&gt;4)-alpha-D-galacturonosyl](n-1)</text>
        <dbReference type="Rhea" id="RHEA:14117"/>
        <dbReference type="Rhea" id="RHEA-COMP:14570"/>
        <dbReference type="Rhea" id="RHEA-COMP:14572"/>
        <dbReference type="ChEBI" id="CHEBI:15377"/>
        <dbReference type="ChEBI" id="CHEBI:58658"/>
        <dbReference type="ChEBI" id="CHEBI:140523"/>
        <dbReference type="EC" id="3.2.1.67"/>
    </reaction>
</comment>
<keyword evidence="7" id="KW-1015">Disulfide bond</keyword>
<evidence type="ECO:0000256" key="5">
    <source>
        <dbReference type="ARBA" id="ARBA00022737"/>
    </source>
</evidence>
<evidence type="ECO:0000256" key="11">
    <source>
        <dbReference type="ARBA" id="ARBA00038933"/>
    </source>
</evidence>
<dbReference type="EC" id="3.2.1.67" evidence="11"/>
<keyword evidence="10" id="KW-0961">Cell wall biogenesis/degradation</keyword>
<name>R8BII6_PHAM7</name>
<evidence type="ECO:0000256" key="10">
    <source>
        <dbReference type="ARBA" id="ARBA00023316"/>
    </source>
</evidence>
<evidence type="ECO:0000313" key="17">
    <source>
        <dbReference type="Proteomes" id="UP000014074"/>
    </source>
</evidence>